<dbReference type="Gene3D" id="3.40.50.300">
    <property type="entry name" value="P-loop containing nucleotide triphosphate hydrolases"/>
    <property type="match status" value="1"/>
</dbReference>
<dbReference type="PRINTS" id="PR00364">
    <property type="entry name" value="DISEASERSIST"/>
</dbReference>
<dbReference type="GO" id="GO:0051707">
    <property type="term" value="P:response to other organism"/>
    <property type="evidence" value="ECO:0007669"/>
    <property type="project" value="UniProtKB-ARBA"/>
</dbReference>
<gene>
    <name evidence="11" type="primary">gb16549</name>
    <name evidence="11" type="ORF">PR202_gb16549</name>
</gene>
<dbReference type="Proteomes" id="UP001054889">
    <property type="component" value="Unassembled WGS sequence"/>
</dbReference>
<dbReference type="InterPro" id="IPR032675">
    <property type="entry name" value="LRR_dom_sf"/>
</dbReference>
<dbReference type="Pfam" id="PF23598">
    <property type="entry name" value="LRR_14"/>
    <property type="match status" value="1"/>
</dbReference>
<keyword evidence="4" id="KW-0547">Nucleotide-binding</keyword>
<keyword evidence="5" id="KW-0611">Plant defense</keyword>
<dbReference type="InterPro" id="IPR002182">
    <property type="entry name" value="NB-ARC"/>
</dbReference>
<dbReference type="GO" id="GO:0005524">
    <property type="term" value="F:ATP binding"/>
    <property type="evidence" value="ECO:0007669"/>
    <property type="project" value="UniProtKB-KW"/>
</dbReference>
<evidence type="ECO:0000256" key="2">
    <source>
        <dbReference type="ARBA" id="ARBA00022614"/>
    </source>
</evidence>
<keyword evidence="6" id="KW-0067">ATP-binding</keyword>
<dbReference type="Gene3D" id="3.80.10.10">
    <property type="entry name" value="Ribonuclease Inhibitor"/>
    <property type="match status" value="2"/>
</dbReference>
<reference evidence="11" key="2">
    <citation type="submission" date="2021-12" db="EMBL/GenBank/DDBJ databases">
        <title>Resequencing data analysis of finger millet.</title>
        <authorList>
            <person name="Hatakeyama M."/>
            <person name="Aluri S."/>
            <person name="Balachadran M.T."/>
            <person name="Sivarajan S.R."/>
            <person name="Poveda L."/>
            <person name="Shimizu-Inatsugi R."/>
            <person name="Schlapbach R."/>
            <person name="Sreeman S.M."/>
            <person name="Shimizu K.K."/>
        </authorList>
    </citation>
    <scope>NUCLEOTIDE SEQUENCE</scope>
</reference>
<evidence type="ECO:0000259" key="10">
    <source>
        <dbReference type="Pfam" id="PF23598"/>
    </source>
</evidence>
<keyword evidence="12" id="KW-1185">Reference proteome</keyword>
<dbReference type="EMBL" id="BQKI01000080">
    <property type="protein sequence ID" value="GJN28427.1"/>
    <property type="molecule type" value="Genomic_DNA"/>
</dbReference>
<dbReference type="PANTHER" id="PTHR36766">
    <property type="entry name" value="PLANT BROAD-SPECTRUM MILDEW RESISTANCE PROTEIN RPW8"/>
    <property type="match status" value="1"/>
</dbReference>
<sequence length="775" mass="86710">MEASVLSATLNVVANKLAPLVIKQYSSIVGVTEDLKELKDLVEEINCLLERIGYEAKGNDPSLKWLKKLKDVAYTADDIVDEFQLKAEEHDAALATNGGIISNMWIKPKSFIFQCKAASKVKAIKKEFATIVKQRTDFSAIANSLLDSHPIRHINNTIVEMPSLPIVDEALVLGRDGEKQKIISKLVETNDQNGIKVVSIIGLGGSGKTTLAKLIFNDDKIIAKHFEVRLWVHVSQEFDVEKLVQKLFESFSDNDSGQYKLPYMSKTISDKLTGKRFLLVLDDVWTESQTLWEEFIIYLKSGTPGSRVLLTTRSSSSAETVPLPSTYLFNLPLLSQDDSWQLFKQSLRMPAEVWRFEFGDVGKEIVSYRIDKEQLIDQWIAHDMIPLTDGLLYPWWLLKQGGHLRFPRLSILELSDFPKLKHLHELVELPCLEKLILTGMPRLESISGGPFPSLAKLYMWKLPRLGELCLVTERSLVVGEEGSGCMNSIPLMGLLQIGNYLSHLVISECPELKIKPYMPTSLQDLTLDGANEQLLQSPGQGQESSWSSSDADLRPSLLNFGHLMELRLWSMTVASSSSSTSVSGFGCEREPLQHLMELETLQISNFHCLTELPESMWSLTSLQSLTIAYCSALVQLPERLGELCSLKGLWIEGLPGLRSFPQSLQHLTSLVSLNIGGCDALYHLPECVGELHSLTHFTIWNLPGLTCLPQSMRRLTSLEELSIGECPGLTSLPEWISDLTSLELLDISGCPVLMRRYEKGKGEDCHLTAHIPFIF</sequence>
<dbReference type="InterPro" id="IPR041118">
    <property type="entry name" value="Rx_N"/>
</dbReference>
<dbReference type="GO" id="GO:0043531">
    <property type="term" value="F:ADP binding"/>
    <property type="evidence" value="ECO:0007669"/>
    <property type="project" value="InterPro"/>
</dbReference>
<organism evidence="11 12">
    <name type="scientific">Eleusine coracana subsp. coracana</name>
    <dbReference type="NCBI Taxonomy" id="191504"/>
    <lineage>
        <taxon>Eukaryota</taxon>
        <taxon>Viridiplantae</taxon>
        <taxon>Streptophyta</taxon>
        <taxon>Embryophyta</taxon>
        <taxon>Tracheophyta</taxon>
        <taxon>Spermatophyta</taxon>
        <taxon>Magnoliopsida</taxon>
        <taxon>Liliopsida</taxon>
        <taxon>Poales</taxon>
        <taxon>Poaceae</taxon>
        <taxon>PACMAD clade</taxon>
        <taxon>Chloridoideae</taxon>
        <taxon>Cynodonteae</taxon>
        <taxon>Eleusininae</taxon>
        <taxon>Eleusine</taxon>
    </lineage>
</organism>
<feature type="domain" description="NB-ARC" evidence="8">
    <location>
        <begin position="177"/>
        <end position="346"/>
    </location>
</feature>
<evidence type="ECO:0000256" key="7">
    <source>
        <dbReference type="ARBA" id="ARBA00023054"/>
    </source>
</evidence>
<dbReference type="InterPro" id="IPR027417">
    <property type="entry name" value="P-loop_NTPase"/>
</dbReference>
<comment type="similarity">
    <text evidence="1">Belongs to the disease resistance NB-LRR family.</text>
</comment>
<proteinExistence type="inferred from homology"/>
<reference evidence="11" key="1">
    <citation type="journal article" date="2018" name="DNA Res.">
        <title>Multiple hybrid de novo genome assembly of finger millet, an orphan allotetraploid crop.</title>
        <authorList>
            <person name="Hatakeyama M."/>
            <person name="Aluri S."/>
            <person name="Balachadran M.T."/>
            <person name="Sivarajan S.R."/>
            <person name="Patrignani A."/>
            <person name="Gruter S."/>
            <person name="Poveda L."/>
            <person name="Shimizu-Inatsugi R."/>
            <person name="Baeten J."/>
            <person name="Francoijs K.J."/>
            <person name="Nataraja K.N."/>
            <person name="Reddy Y.A.N."/>
            <person name="Phadnis S."/>
            <person name="Ravikumar R.L."/>
            <person name="Schlapbach R."/>
            <person name="Sreeman S.M."/>
            <person name="Shimizu K.K."/>
        </authorList>
    </citation>
    <scope>NUCLEOTIDE SEQUENCE</scope>
</reference>
<evidence type="ECO:0000313" key="11">
    <source>
        <dbReference type="EMBL" id="GJN28427.1"/>
    </source>
</evidence>
<accession>A0AAV5F061</accession>
<evidence type="ECO:0000256" key="4">
    <source>
        <dbReference type="ARBA" id="ARBA00022741"/>
    </source>
</evidence>
<dbReference type="PANTHER" id="PTHR36766:SF56">
    <property type="match status" value="1"/>
</dbReference>
<feature type="domain" description="Disease resistance R13L4/SHOC-2-like LRR" evidence="10">
    <location>
        <begin position="592"/>
        <end position="747"/>
    </location>
</feature>
<keyword evidence="2" id="KW-0433">Leucine-rich repeat</keyword>
<comment type="caution">
    <text evidence="11">The sequence shown here is derived from an EMBL/GenBank/DDBJ whole genome shotgun (WGS) entry which is preliminary data.</text>
</comment>
<keyword evidence="3" id="KW-0677">Repeat</keyword>
<dbReference type="CDD" id="cd14798">
    <property type="entry name" value="RX-CC_like"/>
    <property type="match status" value="1"/>
</dbReference>
<dbReference type="InterPro" id="IPR055414">
    <property type="entry name" value="LRR_R13L4/SHOC2-like"/>
</dbReference>
<dbReference type="Pfam" id="PF18052">
    <property type="entry name" value="Rx_N"/>
    <property type="match status" value="1"/>
</dbReference>
<evidence type="ECO:0000259" key="9">
    <source>
        <dbReference type="Pfam" id="PF18052"/>
    </source>
</evidence>
<evidence type="ECO:0000313" key="12">
    <source>
        <dbReference type="Proteomes" id="UP001054889"/>
    </source>
</evidence>
<evidence type="ECO:0000259" key="8">
    <source>
        <dbReference type="Pfam" id="PF00931"/>
    </source>
</evidence>
<feature type="domain" description="Disease resistance N-terminal" evidence="9">
    <location>
        <begin position="10"/>
        <end position="91"/>
    </location>
</feature>
<evidence type="ECO:0000256" key="3">
    <source>
        <dbReference type="ARBA" id="ARBA00022737"/>
    </source>
</evidence>
<evidence type="ECO:0000256" key="6">
    <source>
        <dbReference type="ARBA" id="ARBA00022840"/>
    </source>
</evidence>
<keyword evidence="7" id="KW-0175">Coiled coil</keyword>
<protein>
    <submittedName>
        <fullName evidence="11">Uncharacterized protein</fullName>
    </submittedName>
</protein>
<dbReference type="Pfam" id="PF00931">
    <property type="entry name" value="NB-ARC"/>
    <property type="match status" value="1"/>
</dbReference>
<dbReference type="InterPro" id="IPR038005">
    <property type="entry name" value="RX-like_CC"/>
</dbReference>
<dbReference type="GO" id="GO:0006952">
    <property type="term" value="P:defense response"/>
    <property type="evidence" value="ECO:0007669"/>
    <property type="project" value="UniProtKB-KW"/>
</dbReference>
<evidence type="ECO:0000256" key="1">
    <source>
        <dbReference type="ARBA" id="ARBA00008894"/>
    </source>
</evidence>
<dbReference type="Gene3D" id="1.20.5.4130">
    <property type="match status" value="1"/>
</dbReference>
<dbReference type="AlphaFoldDB" id="A0AAV5F061"/>
<dbReference type="SUPFAM" id="SSF52047">
    <property type="entry name" value="RNI-like"/>
    <property type="match status" value="1"/>
</dbReference>
<dbReference type="SUPFAM" id="SSF52540">
    <property type="entry name" value="P-loop containing nucleoside triphosphate hydrolases"/>
    <property type="match status" value="1"/>
</dbReference>
<name>A0AAV5F061_ELECO</name>
<dbReference type="FunFam" id="3.40.50.300:FF:001091">
    <property type="entry name" value="Probable disease resistance protein At1g61300"/>
    <property type="match status" value="1"/>
</dbReference>
<evidence type="ECO:0000256" key="5">
    <source>
        <dbReference type="ARBA" id="ARBA00022821"/>
    </source>
</evidence>